<organism evidence="7 8">
    <name type="scientific">Paenibacillus etheri</name>
    <dbReference type="NCBI Taxonomy" id="1306852"/>
    <lineage>
        <taxon>Bacteria</taxon>
        <taxon>Bacillati</taxon>
        <taxon>Bacillota</taxon>
        <taxon>Bacilli</taxon>
        <taxon>Bacillales</taxon>
        <taxon>Paenibacillaceae</taxon>
        <taxon>Paenibacillus</taxon>
    </lineage>
</organism>
<dbReference type="InterPro" id="IPR000705">
    <property type="entry name" value="Galactokinase"/>
</dbReference>
<dbReference type="PRINTS" id="PR00473">
    <property type="entry name" value="GALCTOKINASE"/>
</dbReference>
<evidence type="ECO:0000259" key="6">
    <source>
        <dbReference type="Pfam" id="PF10509"/>
    </source>
</evidence>
<dbReference type="InterPro" id="IPR036554">
    <property type="entry name" value="GHMP_kinase_C_sf"/>
</dbReference>
<dbReference type="RefSeq" id="WP_060623150.1">
    <property type="nucleotide sequence ID" value="NZ_LCZJ02000018.1"/>
</dbReference>
<dbReference type="Pfam" id="PF00288">
    <property type="entry name" value="GHMP_kinases_N"/>
    <property type="match status" value="1"/>
</dbReference>
<gene>
    <name evidence="7" type="ORF">UQ64_12630</name>
</gene>
<reference evidence="7 8" key="1">
    <citation type="journal article" date="2015" name="Int. Biodeterior. Biodegradation">
        <title>Physiological and genetic screening methods for the isolation of methyl tert-butyl ether-degrading bacteria for bioremediation purposes.</title>
        <authorList>
            <person name="Guisado I.M."/>
            <person name="Purswani J."/>
            <person name="Gonzalez Lopez J."/>
            <person name="Pozo C."/>
        </authorList>
    </citation>
    <scope>NUCLEOTIDE SEQUENCE [LARGE SCALE GENOMIC DNA]</scope>
    <source>
        <strain evidence="7 8">SH7</strain>
    </source>
</reference>
<dbReference type="PANTHER" id="PTHR10457">
    <property type="entry name" value="MEVALONATE KINASE/GALACTOKINASE"/>
    <property type="match status" value="1"/>
</dbReference>
<dbReference type="Gene3D" id="3.30.230.10">
    <property type="match status" value="1"/>
</dbReference>
<dbReference type="GO" id="GO:0005524">
    <property type="term" value="F:ATP binding"/>
    <property type="evidence" value="ECO:0007669"/>
    <property type="project" value="UniProtKB-KW"/>
</dbReference>
<keyword evidence="3" id="KW-0418">Kinase</keyword>
<keyword evidence="3" id="KW-0808">Transferase</keyword>
<dbReference type="InterPro" id="IPR006204">
    <property type="entry name" value="GHMP_kinase_N_dom"/>
</dbReference>
<dbReference type="PIRSF" id="PIRSF000530">
    <property type="entry name" value="Galactokinase"/>
    <property type="match status" value="1"/>
</dbReference>
<dbReference type="SUPFAM" id="SSF55060">
    <property type="entry name" value="GHMP Kinase, C-terminal domain"/>
    <property type="match status" value="1"/>
</dbReference>
<keyword evidence="2" id="KW-0547">Nucleotide-binding</keyword>
<feature type="domain" description="GHMP kinase N-terminal" evidence="5">
    <location>
        <begin position="128"/>
        <end position="216"/>
    </location>
</feature>
<dbReference type="Gene3D" id="3.30.70.890">
    <property type="entry name" value="GHMP kinase, C-terminal domain"/>
    <property type="match status" value="1"/>
</dbReference>
<evidence type="ECO:0000313" key="7">
    <source>
        <dbReference type="EMBL" id="KTD87641.1"/>
    </source>
</evidence>
<evidence type="ECO:0000256" key="4">
    <source>
        <dbReference type="ARBA" id="ARBA00022840"/>
    </source>
</evidence>
<comment type="similarity">
    <text evidence="1">Belongs to the GHMP kinase family. GalK subfamily.</text>
</comment>
<dbReference type="InterPro" id="IPR020568">
    <property type="entry name" value="Ribosomal_Su5_D2-typ_SF"/>
</dbReference>
<evidence type="ECO:0000256" key="2">
    <source>
        <dbReference type="ARBA" id="ARBA00022741"/>
    </source>
</evidence>
<comment type="caution">
    <text evidence="7">The sequence shown here is derived from an EMBL/GenBank/DDBJ whole genome shotgun (WGS) entry which is preliminary data.</text>
</comment>
<accession>A0A0W1B228</accession>
<proteinExistence type="inferred from homology"/>
<dbReference type="GO" id="GO:0004335">
    <property type="term" value="F:galactokinase activity"/>
    <property type="evidence" value="ECO:0007669"/>
    <property type="project" value="InterPro"/>
</dbReference>
<dbReference type="InterPro" id="IPR006206">
    <property type="entry name" value="Mevalonate/galactokinase"/>
</dbReference>
<dbReference type="AlphaFoldDB" id="A0A0W1B228"/>
<evidence type="ECO:0000259" key="5">
    <source>
        <dbReference type="Pfam" id="PF00288"/>
    </source>
</evidence>
<dbReference type="PANTHER" id="PTHR10457:SF7">
    <property type="entry name" value="GALACTOKINASE-RELATED"/>
    <property type="match status" value="1"/>
</dbReference>
<dbReference type="SUPFAM" id="SSF54211">
    <property type="entry name" value="Ribosomal protein S5 domain 2-like"/>
    <property type="match status" value="1"/>
</dbReference>
<dbReference type="EMBL" id="LCZJ02000018">
    <property type="protein sequence ID" value="KTD87641.1"/>
    <property type="molecule type" value="Genomic_DNA"/>
</dbReference>
<keyword evidence="4" id="KW-0067">ATP-binding</keyword>
<dbReference type="GO" id="GO:0005829">
    <property type="term" value="C:cytosol"/>
    <property type="evidence" value="ECO:0007669"/>
    <property type="project" value="TreeGrafter"/>
</dbReference>
<protein>
    <submittedName>
        <fullName evidence="7">Galactokinase</fullName>
    </submittedName>
</protein>
<dbReference type="GO" id="GO:0006012">
    <property type="term" value="P:galactose metabolic process"/>
    <property type="evidence" value="ECO:0007669"/>
    <property type="project" value="InterPro"/>
</dbReference>
<keyword evidence="8" id="KW-1185">Reference proteome</keyword>
<dbReference type="PRINTS" id="PR00959">
    <property type="entry name" value="MEVGALKINASE"/>
</dbReference>
<sequence>MPSITETFQLIESKEFQRALESLYGDVPSIINNQKQRYKDLVQEYINKYSEGDVFLFSSPGRSEISGNHTDHNLGKVIAASINMDCIGAAAKNDQNIIRIKSITYNEDFIIDLNSSGNSLNLSGTYTLVKGILDGFERYGYKLGGFDVCITSDVISAAGVSSSASFEMLICSIINFFYNNNEMDVVTCAKIGQYAENSEWNKQSGLLDQIACGYGGLISIDFKNIEAPLITTLNFSSIDKDYELFIVPTGANHADLSEEYSSIPTEMKAVARELGKNVLRELEKQDILDNLDKLRESVGDRAVLRALHFYEENIRVDQQVEALTGDNANSFIKLVNESGNSSWKWLQNCYSNTTPSTQGVTLYLALTELFIKEKGAGACRVHGGGFAGVIMALLPKEYTDSYKAYMLSFGVEQIYPVRIRKHGAININLL</sequence>
<dbReference type="InterPro" id="IPR014721">
    <property type="entry name" value="Ribsml_uS5_D2-typ_fold_subgr"/>
</dbReference>
<dbReference type="InterPro" id="IPR019539">
    <property type="entry name" value="GalKase_N"/>
</dbReference>
<name>A0A0W1B228_9BACL</name>
<feature type="domain" description="Galactokinase N-terminal" evidence="6">
    <location>
        <begin position="44"/>
        <end position="92"/>
    </location>
</feature>
<dbReference type="Proteomes" id="UP000054709">
    <property type="component" value="Unassembled WGS sequence"/>
</dbReference>
<dbReference type="OrthoDB" id="250531at2"/>
<dbReference type="Pfam" id="PF10509">
    <property type="entry name" value="GalKase_gal_bdg"/>
    <property type="match status" value="1"/>
</dbReference>
<evidence type="ECO:0000313" key="8">
    <source>
        <dbReference type="Proteomes" id="UP000054709"/>
    </source>
</evidence>
<evidence type="ECO:0000256" key="1">
    <source>
        <dbReference type="ARBA" id="ARBA00006566"/>
    </source>
</evidence>
<evidence type="ECO:0000256" key="3">
    <source>
        <dbReference type="ARBA" id="ARBA00022777"/>
    </source>
</evidence>